<accession>A0A443IJC1</accession>
<dbReference type="RefSeq" id="WP_128271070.1">
    <property type="nucleotide sequence ID" value="NZ_SAUW01000051.1"/>
</dbReference>
<protein>
    <submittedName>
        <fullName evidence="2">Uncharacterized protein</fullName>
    </submittedName>
</protein>
<feature type="region of interest" description="Disordered" evidence="1">
    <location>
        <begin position="116"/>
        <end position="135"/>
    </location>
</feature>
<name>A0A443IJC1_9RHOB</name>
<dbReference type="EMBL" id="SAUW01000051">
    <property type="protein sequence ID" value="RWR04483.1"/>
    <property type="molecule type" value="Genomic_DNA"/>
</dbReference>
<evidence type="ECO:0000256" key="1">
    <source>
        <dbReference type="SAM" id="MobiDB-lite"/>
    </source>
</evidence>
<dbReference type="Proteomes" id="UP000285710">
    <property type="component" value="Unassembled WGS sequence"/>
</dbReference>
<dbReference type="AlphaFoldDB" id="A0A443IJC1"/>
<proteinExistence type="predicted"/>
<keyword evidence="3" id="KW-1185">Reference proteome</keyword>
<reference evidence="2 3" key="2">
    <citation type="submission" date="2019-01" db="EMBL/GenBank/DDBJ databases">
        <authorList>
            <person name="Li Y."/>
        </authorList>
    </citation>
    <scope>NUCLEOTIDE SEQUENCE [LARGE SCALE GENOMIC DNA]</scope>
    <source>
        <strain evidence="2 3">2D-5</strain>
    </source>
</reference>
<gene>
    <name evidence="2" type="ORF">D2T33_21010</name>
</gene>
<organism evidence="2 3">
    <name type="scientific">Paenirhodobacter populi</name>
    <dbReference type="NCBI Taxonomy" id="2306993"/>
    <lineage>
        <taxon>Bacteria</taxon>
        <taxon>Pseudomonadati</taxon>
        <taxon>Pseudomonadota</taxon>
        <taxon>Alphaproteobacteria</taxon>
        <taxon>Rhodobacterales</taxon>
        <taxon>Rhodobacter group</taxon>
        <taxon>Paenirhodobacter</taxon>
    </lineage>
</organism>
<evidence type="ECO:0000313" key="3">
    <source>
        <dbReference type="Proteomes" id="UP000285710"/>
    </source>
</evidence>
<comment type="caution">
    <text evidence="2">The sequence shown here is derived from an EMBL/GenBank/DDBJ whole genome shotgun (WGS) entry which is preliminary data.</text>
</comment>
<evidence type="ECO:0000313" key="2">
    <source>
        <dbReference type="EMBL" id="RWR04483.1"/>
    </source>
</evidence>
<sequence>MSNITISTAPQGDDLAALQQQLEAATAGARQAELAGRVGDQGHHITAGVQQVNALNGQMTLNSTAKVGKTATATPGETGFVTIGGLKTDIASAKAAGLLPQNYVEGVVSGPFAGAEVEDQQQQPKSQDHQPNEAEGVVAKASAILTGLDQMAGPAVTDALLNEAIDNGGYAPAHLPAGFTAEHVADVVAGYRAGADAMLGEVGSSVAAVEELLTPEEQRLARQATVGSDKVTLAELGRTAQARLARLPEQDPRAFNEALAGMDPAHRKMIAQDRNTKEWRVSIPGRPVVAFGAAVELGWVKF</sequence>
<reference evidence="2 3" key="1">
    <citation type="submission" date="2019-01" db="EMBL/GenBank/DDBJ databases">
        <title>Sinorhodobacter populi sp. nov. isolated from the symptomatic bark tissue of Populus euramericana canker.</title>
        <authorList>
            <person name="Xu G."/>
        </authorList>
    </citation>
    <scope>NUCLEOTIDE SEQUENCE [LARGE SCALE GENOMIC DNA]</scope>
    <source>
        <strain evidence="2 3">2D-5</strain>
    </source>
</reference>